<dbReference type="Pfam" id="PF12907">
    <property type="entry name" value="zf-met2"/>
    <property type="match status" value="1"/>
</dbReference>
<evidence type="ECO:0000259" key="2">
    <source>
        <dbReference type="Pfam" id="PF12907"/>
    </source>
</evidence>
<feature type="domain" description="At2g23090-like zinc-binding" evidence="2">
    <location>
        <begin position="41"/>
        <end position="75"/>
    </location>
</feature>
<dbReference type="Gene3D" id="4.10.1050.10">
    <property type="entry name" value="At2g23090-like"/>
    <property type="match status" value="1"/>
</dbReference>
<dbReference type="OrthoDB" id="370932at2759"/>
<dbReference type="AlphaFoldDB" id="A0A448ZCJ3"/>
<organism evidence="3 4">
    <name type="scientific">Pseudo-nitzschia multistriata</name>
    <dbReference type="NCBI Taxonomy" id="183589"/>
    <lineage>
        <taxon>Eukaryota</taxon>
        <taxon>Sar</taxon>
        <taxon>Stramenopiles</taxon>
        <taxon>Ochrophyta</taxon>
        <taxon>Bacillariophyta</taxon>
        <taxon>Bacillariophyceae</taxon>
        <taxon>Bacillariophycidae</taxon>
        <taxon>Bacillariales</taxon>
        <taxon>Bacillariaceae</taxon>
        <taxon>Pseudo-nitzschia</taxon>
    </lineage>
</organism>
<evidence type="ECO:0000313" key="3">
    <source>
        <dbReference type="EMBL" id="VEU39766.1"/>
    </source>
</evidence>
<keyword evidence="4" id="KW-1185">Reference proteome</keyword>
<accession>A0A448ZCJ3</accession>
<dbReference type="SUPFAM" id="SSF118359">
    <property type="entry name" value="Expressed protein At2g23090/F21P24.15"/>
    <property type="match status" value="1"/>
</dbReference>
<protein>
    <recommendedName>
        <fullName evidence="2">At2g23090-like zinc-binding domain-containing protein</fullName>
    </recommendedName>
</protein>
<dbReference type="Proteomes" id="UP000291116">
    <property type="component" value="Unassembled WGS sequence"/>
</dbReference>
<feature type="region of interest" description="Disordered" evidence="1">
    <location>
        <begin position="89"/>
        <end position="112"/>
    </location>
</feature>
<dbReference type="InterPro" id="IPR026939">
    <property type="entry name" value="ZNF706/At2g23090_sf"/>
</dbReference>
<name>A0A448ZCJ3_9STRA</name>
<feature type="compositionally biased region" description="Gly residues" evidence="1">
    <location>
        <begin position="93"/>
        <end position="103"/>
    </location>
</feature>
<dbReference type="EMBL" id="CAACVS010000236">
    <property type="protein sequence ID" value="VEU39766.1"/>
    <property type="molecule type" value="Genomic_DNA"/>
</dbReference>
<evidence type="ECO:0000256" key="1">
    <source>
        <dbReference type="SAM" id="MobiDB-lite"/>
    </source>
</evidence>
<proteinExistence type="predicted"/>
<sequence length="134" mass="13895">MPQSNKGLNAARLKANRAAGIGDEMGRLPARVKAEAKMICCLVCKAELKCTKTNTEMKLHAESKHGKTLEECFPGATAEAKAINAKLDAAKSGGKGGKGGGDGMTKAERKKKNAAMADNLLLAGLSAGKKKGKK</sequence>
<gene>
    <name evidence="3" type="ORF">PSNMU_V1.4_AUG-EV-PASAV3_0066420</name>
</gene>
<reference evidence="3 4" key="1">
    <citation type="submission" date="2019-01" db="EMBL/GenBank/DDBJ databases">
        <authorList>
            <person name="Ferrante I. M."/>
        </authorList>
    </citation>
    <scope>NUCLEOTIDE SEQUENCE [LARGE SCALE GENOMIC DNA]</scope>
    <source>
        <strain evidence="3 4">B856</strain>
    </source>
</reference>
<dbReference type="InterPro" id="IPR039438">
    <property type="entry name" value="At2g23090-like_Znf"/>
</dbReference>
<evidence type="ECO:0000313" key="4">
    <source>
        <dbReference type="Proteomes" id="UP000291116"/>
    </source>
</evidence>